<feature type="signal peptide" evidence="3">
    <location>
        <begin position="1"/>
        <end position="22"/>
    </location>
</feature>
<protein>
    <recommendedName>
        <fullName evidence="3">Endolytic peptidoglycan transglycosylase RlpA</fullName>
        <ecNumber evidence="3">4.2.2.-</ecNumber>
    </recommendedName>
</protein>
<evidence type="ECO:0000259" key="5">
    <source>
        <dbReference type="Pfam" id="PF03330"/>
    </source>
</evidence>
<dbReference type="CDD" id="cd22268">
    <property type="entry name" value="DPBB_RlpA-like"/>
    <property type="match status" value="1"/>
</dbReference>
<gene>
    <name evidence="3" type="primary">rlpA</name>
    <name evidence="6" type="ORF">HW532_14720</name>
</gene>
<proteinExistence type="inferred from homology"/>
<dbReference type="AlphaFoldDB" id="A0A7S8HEC4"/>
<feature type="domain" description="RlpA-like protein double-psi beta-barrel" evidence="5">
    <location>
        <begin position="27"/>
        <end position="112"/>
    </location>
</feature>
<dbReference type="PANTHER" id="PTHR34183">
    <property type="entry name" value="ENDOLYTIC PEPTIDOGLYCAN TRANSGLYCOSYLASE RLPA"/>
    <property type="match status" value="1"/>
</dbReference>
<evidence type="ECO:0000256" key="2">
    <source>
        <dbReference type="ARBA" id="ARBA00023316"/>
    </source>
</evidence>
<keyword evidence="2 3" id="KW-0961">Cell wall biogenesis/degradation</keyword>
<dbReference type="GO" id="GO:0000270">
    <property type="term" value="P:peptidoglycan metabolic process"/>
    <property type="evidence" value="ECO:0007669"/>
    <property type="project" value="UniProtKB-UniRule"/>
</dbReference>
<dbReference type="SUPFAM" id="SSF50685">
    <property type="entry name" value="Barwin-like endoglucanases"/>
    <property type="match status" value="1"/>
</dbReference>
<dbReference type="Proteomes" id="UP000593594">
    <property type="component" value="Chromosome"/>
</dbReference>
<dbReference type="HAMAP" id="MF_02071">
    <property type="entry name" value="RlpA"/>
    <property type="match status" value="1"/>
</dbReference>
<evidence type="ECO:0000313" key="6">
    <source>
        <dbReference type="EMBL" id="QPC45359.1"/>
    </source>
</evidence>
<organism evidence="6 7">
    <name type="scientific">Kaustia mangrovi</name>
    <dbReference type="NCBI Taxonomy" id="2593653"/>
    <lineage>
        <taxon>Bacteria</taxon>
        <taxon>Pseudomonadati</taxon>
        <taxon>Pseudomonadota</taxon>
        <taxon>Alphaproteobacteria</taxon>
        <taxon>Hyphomicrobiales</taxon>
        <taxon>Parvibaculaceae</taxon>
        <taxon>Kaustia</taxon>
    </lineage>
</organism>
<dbReference type="InterPro" id="IPR036908">
    <property type="entry name" value="RlpA-like_sf"/>
</dbReference>
<evidence type="ECO:0000256" key="3">
    <source>
        <dbReference type="HAMAP-Rule" id="MF_02071"/>
    </source>
</evidence>
<dbReference type="Pfam" id="PF03330">
    <property type="entry name" value="DPBB_1"/>
    <property type="match status" value="1"/>
</dbReference>
<feature type="chain" id="PRO_5033169134" description="Endolytic peptidoglycan transglycosylase RlpA" evidence="3">
    <location>
        <begin position="23"/>
        <end position="116"/>
    </location>
</feature>
<keyword evidence="1 3" id="KW-0456">Lyase</keyword>
<dbReference type="PANTHER" id="PTHR34183:SF8">
    <property type="entry name" value="ENDOLYTIC PEPTIDOGLYCAN TRANSGLYCOSYLASE RLPA-RELATED"/>
    <property type="match status" value="1"/>
</dbReference>
<dbReference type="GO" id="GO:0071555">
    <property type="term" value="P:cell wall organization"/>
    <property type="evidence" value="ECO:0007669"/>
    <property type="project" value="UniProtKB-KW"/>
</dbReference>
<keyword evidence="3" id="KW-0732">Signal</keyword>
<dbReference type="EMBL" id="CP058214">
    <property type="protein sequence ID" value="QPC45359.1"/>
    <property type="molecule type" value="Genomic_DNA"/>
</dbReference>
<dbReference type="RefSeq" id="WP_213164594.1">
    <property type="nucleotide sequence ID" value="NZ_CP058214.1"/>
</dbReference>
<dbReference type="InterPro" id="IPR034718">
    <property type="entry name" value="RlpA"/>
</dbReference>
<evidence type="ECO:0000313" key="7">
    <source>
        <dbReference type="Proteomes" id="UP000593594"/>
    </source>
</evidence>
<evidence type="ECO:0000256" key="1">
    <source>
        <dbReference type="ARBA" id="ARBA00023239"/>
    </source>
</evidence>
<sequence precursor="true">MTRRTMFLGALALAGMMTGASASSSTQVGLASYYASGSHTASGERFDPSGLTAAHRSLPFGTKVKVEHVKSGRSVVVRINDRGPFIRNRIIDLSRGAARKLGIIKAGVAKVRMTVL</sequence>
<dbReference type="NCBIfam" id="TIGR00413">
    <property type="entry name" value="rlpA"/>
    <property type="match status" value="1"/>
</dbReference>
<evidence type="ECO:0000256" key="4">
    <source>
        <dbReference type="RuleBase" id="RU003495"/>
    </source>
</evidence>
<keyword evidence="7" id="KW-1185">Reference proteome</keyword>
<reference evidence="6 7" key="1">
    <citation type="submission" date="2020-06" db="EMBL/GenBank/DDBJ databases">
        <title>Genome sequence of 2 isolates from Red Sea Mangroves.</title>
        <authorList>
            <person name="Sefrji F."/>
            <person name="Michoud G."/>
            <person name="Merlino G."/>
            <person name="Daffonchio D."/>
        </authorList>
    </citation>
    <scope>NUCLEOTIDE SEQUENCE [LARGE SCALE GENOMIC DNA]</scope>
    <source>
        <strain evidence="6 7">R1DC25</strain>
    </source>
</reference>
<comment type="function">
    <text evidence="3">Lytic transglycosylase with a strong preference for naked glycan strands that lack stem peptides.</text>
</comment>
<dbReference type="EC" id="4.2.2.-" evidence="3"/>
<dbReference type="InterPro" id="IPR012997">
    <property type="entry name" value="RplA"/>
</dbReference>
<comment type="similarity">
    <text evidence="3 4">Belongs to the RlpA family.</text>
</comment>
<dbReference type="GO" id="GO:0008932">
    <property type="term" value="F:lytic endotransglycosylase activity"/>
    <property type="evidence" value="ECO:0007669"/>
    <property type="project" value="UniProtKB-UniRule"/>
</dbReference>
<name>A0A7S8HEC4_9HYPH</name>
<dbReference type="KEGG" id="kmn:HW532_14720"/>
<accession>A0A7S8HEC4</accession>
<dbReference type="Gene3D" id="2.40.40.10">
    <property type="entry name" value="RlpA-like domain"/>
    <property type="match status" value="1"/>
</dbReference>
<dbReference type="InterPro" id="IPR009009">
    <property type="entry name" value="RlpA-like_DPBB"/>
</dbReference>